<keyword evidence="7 8" id="KW-0460">Magnesium</keyword>
<dbReference type="PANTHER" id="PTHR32057">
    <property type="entry name" value="PROTEIN ADENYLYLTRANSFERASE SELO, MITOCHONDRIAL"/>
    <property type="match status" value="1"/>
</dbReference>
<feature type="binding site" evidence="8">
    <location>
        <position position="93"/>
    </location>
    <ligand>
        <name>ATP</name>
        <dbReference type="ChEBI" id="CHEBI:30616"/>
    </ligand>
</feature>
<reference evidence="9 10" key="1">
    <citation type="submission" date="2020-04" db="EMBL/GenBank/DDBJ databases">
        <title>Draft genome of Leeia sp. IMCC25680.</title>
        <authorList>
            <person name="Song J."/>
            <person name="Cho J.-C."/>
        </authorList>
    </citation>
    <scope>NUCLEOTIDE SEQUENCE [LARGE SCALE GENOMIC DNA]</scope>
    <source>
        <strain evidence="9 10">IMCC25680</strain>
    </source>
</reference>
<dbReference type="EMBL" id="JABAIM010000003">
    <property type="protein sequence ID" value="NLR76345.1"/>
    <property type="molecule type" value="Genomic_DNA"/>
</dbReference>
<keyword evidence="2 8" id="KW-0808">Transferase</keyword>
<evidence type="ECO:0000256" key="3">
    <source>
        <dbReference type="ARBA" id="ARBA00022695"/>
    </source>
</evidence>
<evidence type="ECO:0000256" key="8">
    <source>
        <dbReference type="HAMAP-Rule" id="MF_00692"/>
    </source>
</evidence>
<keyword evidence="3 8" id="KW-0548">Nucleotidyltransferase</keyword>
<dbReference type="GO" id="GO:0070733">
    <property type="term" value="F:AMPylase activity"/>
    <property type="evidence" value="ECO:0007669"/>
    <property type="project" value="UniProtKB-EC"/>
</dbReference>
<feature type="binding site" evidence="8">
    <location>
        <position position="252"/>
    </location>
    <ligand>
        <name>Mg(2+)</name>
        <dbReference type="ChEBI" id="CHEBI:18420"/>
    </ligand>
</feature>
<dbReference type="InterPro" id="IPR003846">
    <property type="entry name" value="SelO"/>
</dbReference>
<keyword evidence="8" id="KW-0464">Manganese</keyword>
<dbReference type="AlphaFoldDB" id="A0A847SBS0"/>
<feature type="active site" description="Proton acceptor" evidence="8">
    <location>
        <position position="251"/>
    </location>
</feature>
<dbReference type="HAMAP" id="MF_00692">
    <property type="entry name" value="SelO"/>
    <property type="match status" value="1"/>
</dbReference>
<evidence type="ECO:0000256" key="5">
    <source>
        <dbReference type="ARBA" id="ARBA00022741"/>
    </source>
</evidence>
<comment type="catalytic activity">
    <reaction evidence="8">
        <text>L-tyrosyl-[protein] + UTP = O-(5'-uridylyl)-L-tyrosyl-[protein] + diphosphate</text>
        <dbReference type="Rhea" id="RHEA:83887"/>
        <dbReference type="Rhea" id="RHEA-COMP:10136"/>
        <dbReference type="Rhea" id="RHEA-COMP:20238"/>
        <dbReference type="ChEBI" id="CHEBI:33019"/>
        <dbReference type="ChEBI" id="CHEBI:46398"/>
        <dbReference type="ChEBI" id="CHEBI:46858"/>
        <dbReference type="ChEBI" id="CHEBI:90602"/>
    </reaction>
</comment>
<dbReference type="GO" id="GO:0000287">
    <property type="term" value="F:magnesium ion binding"/>
    <property type="evidence" value="ECO:0007669"/>
    <property type="project" value="UniProtKB-UniRule"/>
</dbReference>
<comment type="cofactor">
    <cofactor evidence="8">
        <name>Mg(2+)</name>
        <dbReference type="ChEBI" id="CHEBI:18420"/>
    </cofactor>
    <cofactor evidence="8">
        <name>Mn(2+)</name>
        <dbReference type="ChEBI" id="CHEBI:29035"/>
    </cofactor>
</comment>
<keyword evidence="4 8" id="KW-0479">Metal-binding</keyword>
<dbReference type="EC" id="2.7.7.-" evidence="8"/>
<comment type="catalytic activity">
    <reaction evidence="8">
        <text>L-threonyl-[protein] + ATP = 3-O-(5'-adenylyl)-L-threonyl-[protein] + diphosphate</text>
        <dbReference type="Rhea" id="RHEA:54292"/>
        <dbReference type="Rhea" id="RHEA-COMP:11060"/>
        <dbReference type="Rhea" id="RHEA-COMP:13847"/>
        <dbReference type="ChEBI" id="CHEBI:30013"/>
        <dbReference type="ChEBI" id="CHEBI:30616"/>
        <dbReference type="ChEBI" id="CHEBI:33019"/>
        <dbReference type="ChEBI" id="CHEBI:138113"/>
        <dbReference type="EC" id="2.7.7.108"/>
    </reaction>
</comment>
<feature type="binding site" evidence="8">
    <location>
        <position position="182"/>
    </location>
    <ligand>
        <name>ATP</name>
        <dbReference type="ChEBI" id="CHEBI:30616"/>
    </ligand>
</feature>
<comment type="catalytic activity">
    <reaction evidence="8">
        <text>L-tyrosyl-[protein] + ATP = O-(5'-adenylyl)-L-tyrosyl-[protein] + diphosphate</text>
        <dbReference type="Rhea" id="RHEA:54288"/>
        <dbReference type="Rhea" id="RHEA-COMP:10136"/>
        <dbReference type="Rhea" id="RHEA-COMP:13846"/>
        <dbReference type="ChEBI" id="CHEBI:30616"/>
        <dbReference type="ChEBI" id="CHEBI:33019"/>
        <dbReference type="ChEBI" id="CHEBI:46858"/>
        <dbReference type="ChEBI" id="CHEBI:83624"/>
        <dbReference type="EC" id="2.7.7.108"/>
    </reaction>
</comment>
<keyword evidence="6 8" id="KW-0067">ATP-binding</keyword>
<keyword evidence="5 8" id="KW-0547">Nucleotide-binding</keyword>
<dbReference type="RefSeq" id="WP_168878006.1">
    <property type="nucleotide sequence ID" value="NZ_JABAIM010000003.1"/>
</dbReference>
<feature type="binding site" evidence="8">
    <location>
        <position position="124"/>
    </location>
    <ligand>
        <name>ATP</name>
        <dbReference type="ChEBI" id="CHEBI:30616"/>
    </ligand>
</feature>
<feature type="binding site" evidence="8">
    <location>
        <position position="175"/>
    </location>
    <ligand>
        <name>ATP</name>
        <dbReference type="ChEBI" id="CHEBI:30616"/>
    </ligand>
</feature>
<evidence type="ECO:0000256" key="2">
    <source>
        <dbReference type="ARBA" id="ARBA00022679"/>
    </source>
</evidence>
<dbReference type="NCBIfam" id="NF000658">
    <property type="entry name" value="PRK00029.1"/>
    <property type="match status" value="1"/>
</dbReference>
<feature type="binding site" evidence="8">
    <location>
        <position position="92"/>
    </location>
    <ligand>
        <name>ATP</name>
        <dbReference type="ChEBI" id="CHEBI:30616"/>
    </ligand>
</feature>
<dbReference type="GO" id="GO:0030145">
    <property type="term" value="F:manganese ion binding"/>
    <property type="evidence" value="ECO:0007669"/>
    <property type="project" value="UniProtKB-UniRule"/>
</dbReference>
<sequence length="490" mass="54465">MPSLSQLPHQNRFARLPEGFFAWQAPDPLPAPWLVSANLAAARLLGLDETTFTGQELLNLASGNQLPDWCQPLASAYAGHQFGVFVPQLGDGRALLLGEVLGPEGHWEVQLKGAGMTPFSRHADGRAVLRSSIREYLCSEAMHGLGIPTTRALALVGSDLPVYRERAEPAAVVVRLAPSFVRFGHFEWFYARQQHDLLRQLADYVIDHDWPDLRDTPAPYLALLQRVIQRTAELMAAWQAVGFCHGVMNSDNMSILGLTLDYGPFGFLDRYDAGHICNHSDHSGRYAFDQQPGVALWNLQILASVMLPLLDRDAAIAALEDYAPQFEAAWLQRMQAKLGLAGSQPVEQDAPLIEATLQLLQQQQVDYTRFWRQLSHVGRQAGTADLNLRALFQDPAACDAWLQGYRQRLALTSGLDDERQAAMCAANPKYILRNHLAEQAIRQAEDDRDFSEVNRLLGLLAKPFEEQPELAHYAEAPPDWAAQICVSCSS</sequence>
<feature type="binding site" evidence="8">
    <location>
        <position position="90"/>
    </location>
    <ligand>
        <name>ATP</name>
        <dbReference type="ChEBI" id="CHEBI:30616"/>
    </ligand>
</feature>
<evidence type="ECO:0000256" key="1">
    <source>
        <dbReference type="ARBA" id="ARBA00009747"/>
    </source>
</evidence>
<proteinExistence type="inferred from homology"/>
<evidence type="ECO:0000256" key="4">
    <source>
        <dbReference type="ARBA" id="ARBA00022723"/>
    </source>
</evidence>
<evidence type="ECO:0000313" key="9">
    <source>
        <dbReference type="EMBL" id="NLR76345.1"/>
    </source>
</evidence>
<evidence type="ECO:0000256" key="6">
    <source>
        <dbReference type="ARBA" id="ARBA00022840"/>
    </source>
</evidence>
<feature type="binding site" evidence="8">
    <location>
        <position position="125"/>
    </location>
    <ligand>
        <name>ATP</name>
        <dbReference type="ChEBI" id="CHEBI:30616"/>
    </ligand>
</feature>
<comment type="similarity">
    <text evidence="1 8">Belongs to the SELO family.</text>
</comment>
<dbReference type="Proteomes" id="UP000587991">
    <property type="component" value="Unassembled WGS sequence"/>
</dbReference>
<organism evidence="9 10">
    <name type="scientific">Leeia aquatica</name>
    <dbReference type="NCBI Taxonomy" id="2725557"/>
    <lineage>
        <taxon>Bacteria</taxon>
        <taxon>Pseudomonadati</taxon>
        <taxon>Pseudomonadota</taxon>
        <taxon>Betaproteobacteria</taxon>
        <taxon>Neisseriales</taxon>
        <taxon>Leeiaceae</taxon>
        <taxon>Leeia</taxon>
    </lineage>
</organism>
<comment type="function">
    <text evidence="8">Nucleotidyltransferase involved in the post-translational modification of proteins. It can catalyze the addition of adenosine monophosphate (AMP) or uridine monophosphate (UMP) to a protein, resulting in modifications known as AMPylation and UMPylation.</text>
</comment>
<comment type="catalytic activity">
    <reaction evidence="8">
        <text>L-histidyl-[protein] + UTP = N(tele)-(5'-uridylyl)-L-histidyl-[protein] + diphosphate</text>
        <dbReference type="Rhea" id="RHEA:83891"/>
        <dbReference type="Rhea" id="RHEA-COMP:9745"/>
        <dbReference type="Rhea" id="RHEA-COMP:20239"/>
        <dbReference type="ChEBI" id="CHEBI:29979"/>
        <dbReference type="ChEBI" id="CHEBI:33019"/>
        <dbReference type="ChEBI" id="CHEBI:46398"/>
        <dbReference type="ChEBI" id="CHEBI:233474"/>
    </reaction>
</comment>
<comment type="caution">
    <text evidence="9">The sequence shown here is derived from an EMBL/GenBank/DDBJ whole genome shotgun (WGS) entry which is preliminary data.</text>
</comment>
<keyword evidence="10" id="KW-1185">Reference proteome</keyword>
<comment type="catalytic activity">
    <reaction evidence="8">
        <text>L-seryl-[protein] + UTP = O-(5'-uridylyl)-L-seryl-[protein] + diphosphate</text>
        <dbReference type="Rhea" id="RHEA:64604"/>
        <dbReference type="Rhea" id="RHEA-COMP:9863"/>
        <dbReference type="Rhea" id="RHEA-COMP:16635"/>
        <dbReference type="ChEBI" id="CHEBI:29999"/>
        <dbReference type="ChEBI" id="CHEBI:33019"/>
        <dbReference type="ChEBI" id="CHEBI:46398"/>
        <dbReference type="ChEBI" id="CHEBI:156051"/>
    </reaction>
</comment>
<dbReference type="PANTHER" id="PTHR32057:SF14">
    <property type="entry name" value="PROTEIN ADENYLYLTRANSFERASE SELO, MITOCHONDRIAL"/>
    <property type="match status" value="1"/>
</dbReference>
<gene>
    <name evidence="8" type="primary">ydiU</name>
    <name evidence="8" type="synonym">selO</name>
    <name evidence="9" type="ORF">HF682_14355</name>
</gene>
<evidence type="ECO:0000256" key="7">
    <source>
        <dbReference type="ARBA" id="ARBA00022842"/>
    </source>
</evidence>
<dbReference type="EC" id="2.7.7.108" evidence="8"/>
<feature type="binding site" evidence="8">
    <location>
        <position position="261"/>
    </location>
    <ligand>
        <name>Mg(2+)</name>
        <dbReference type="ChEBI" id="CHEBI:18420"/>
    </ligand>
</feature>
<comment type="catalytic activity">
    <reaction evidence="8">
        <text>L-seryl-[protein] + ATP = 3-O-(5'-adenylyl)-L-seryl-[protein] + diphosphate</text>
        <dbReference type="Rhea" id="RHEA:58120"/>
        <dbReference type="Rhea" id="RHEA-COMP:9863"/>
        <dbReference type="Rhea" id="RHEA-COMP:15073"/>
        <dbReference type="ChEBI" id="CHEBI:29999"/>
        <dbReference type="ChEBI" id="CHEBI:30616"/>
        <dbReference type="ChEBI" id="CHEBI:33019"/>
        <dbReference type="ChEBI" id="CHEBI:142516"/>
        <dbReference type="EC" id="2.7.7.108"/>
    </reaction>
</comment>
<dbReference type="Pfam" id="PF02696">
    <property type="entry name" value="SelO"/>
    <property type="match status" value="1"/>
</dbReference>
<feature type="binding site" evidence="8">
    <location>
        <position position="261"/>
    </location>
    <ligand>
        <name>ATP</name>
        <dbReference type="ChEBI" id="CHEBI:30616"/>
    </ligand>
</feature>
<accession>A0A847SBS0</accession>
<evidence type="ECO:0000313" key="10">
    <source>
        <dbReference type="Proteomes" id="UP000587991"/>
    </source>
</evidence>
<feature type="binding site" evidence="8">
    <location>
        <position position="112"/>
    </location>
    <ligand>
        <name>ATP</name>
        <dbReference type="ChEBI" id="CHEBI:30616"/>
    </ligand>
</feature>
<name>A0A847SBS0_9NEIS</name>
<protein>
    <recommendedName>
        <fullName evidence="8">Protein nucleotidyltransferase YdiU</fullName>
        <ecNumber evidence="8">2.7.7.-</ecNumber>
    </recommendedName>
    <alternativeName>
        <fullName evidence="8">Protein adenylyltransferase YdiU</fullName>
        <ecNumber evidence="8">2.7.7.108</ecNumber>
    </alternativeName>
    <alternativeName>
        <fullName evidence="8">Protein uridylyltransferase YdiU</fullName>
        <ecNumber evidence="8">2.7.7.-</ecNumber>
    </alternativeName>
</protein>
<dbReference type="GO" id="GO:0005524">
    <property type="term" value="F:ATP binding"/>
    <property type="evidence" value="ECO:0007669"/>
    <property type="project" value="UniProtKB-UniRule"/>
</dbReference>